<accession>A0A967B790</accession>
<dbReference type="PROSITE" id="PS51273">
    <property type="entry name" value="GATASE_TYPE_1"/>
    <property type="match status" value="1"/>
</dbReference>
<dbReference type="CDD" id="cd01740">
    <property type="entry name" value="GATase1_FGAR_AT"/>
    <property type="match status" value="1"/>
</dbReference>
<evidence type="ECO:0000313" key="10">
    <source>
        <dbReference type="Proteomes" id="UP000597459"/>
    </source>
</evidence>
<evidence type="ECO:0000256" key="7">
    <source>
        <dbReference type="ARBA" id="ARBA00022962"/>
    </source>
</evidence>
<comment type="pathway">
    <text evidence="8">Purine metabolism; IMP biosynthesis via de novo pathway; 5-amino-1-(5-phospho-D-ribosyl)imidazole from N(2)-formyl-N(1)-(5-phospho-D-ribosyl)glycinamide: step 1/2.</text>
</comment>
<reference evidence="9" key="1">
    <citation type="submission" date="2019-11" db="EMBL/GenBank/DDBJ databases">
        <title>Description of new Acetobacter species.</title>
        <authorList>
            <person name="Cleenwerck I."/>
            <person name="Sombolestani A.S."/>
        </authorList>
    </citation>
    <scope>NUCLEOTIDE SEQUENCE</scope>
    <source>
        <strain evidence="9">LMG 1626</strain>
    </source>
</reference>
<feature type="active site" evidence="8">
    <location>
        <position position="208"/>
    </location>
</feature>
<dbReference type="RefSeq" id="WP_166313498.1">
    <property type="nucleotide sequence ID" value="NZ_WOTH01000007.1"/>
</dbReference>
<keyword evidence="2 8" id="KW-0436">Ligase</keyword>
<dbReference type="Pfam" id="PF13507">
    <property type="entry name" value="GATase_5"/>
    <property type="match status" value="1"/>
</dbReference>
<dbReference type="GO" id="GO:0006189">
    <property type="term" value="P:'de novo' IMP biosynthetic process"/>
    <property type="evidence" value="ECO:0007669"/>
    <property type="project" value="UniProtKB-UniRule"/>
</dbReference>
<keyword evidence="10" id="KW-1185">Reference proteome</keyword>
<keyword evidence="5 8" id="KW-0378">Hydrolase</keyword>
<feature type="active site" evidence="8">
    <location>
        <position position="206"/>
    </location>
</feature>
<evidence type="ECO:0000256" key="5">
    <source>
        <dbReference type="ARBA" id="ARBA00022801"/>
    </source>
</evidence>
<keyword evidence="3 8" id="KW-0547">Nucleotide-binding</keyword>
<comment type="subcellular location">
    <subcellularLocation>
        <location evidence="8">Cytoplasm</location>
    </subcellularLocation>
</comment>
<dbReference type="SUPFAM" id="SSF52317">
    <property type="entry name" value="Class I glutamine amidotransferase-like"/>
    <property type="match status" value="1"/>
</dbReference>
<feature type="active site" description="Nucleophile" evidence="8">
    <location>
        <position position="86"/>
    </location>
</feature>
<comment type="subunit">
    <text evidence="8">Part of the FGAM synthase complex composed of 1 PurL, 1 PurQ and 2 PurS subunits.</text>
</comment>
<proteinExistence type="inferred from homology"/>
<dbReference type="HAMAP" id="MF_00421">
    <property type="entry name" value="PurQ"/>
    <property type="match status" value="1"/>
</dbReference>
<protein>
    <recommendedName>
        <fullName evidence="8">Phosphoribosylformylglycinamidine synthase subunit PurQ</fullName>
        <shortName evidence="8">FGAM synthase</shortName>
        <ecNumber evidence="8">6.3.5.3</ecNumber>
    </recommendedName>
    <alternativeName>
        <fullName evidence="8">Formylglycinamide ribonucleotide amidotransferase subunit I</fullName>
        <shortName evidence="8">FGAR amidotransferase I</shortName>
        <shortName evidence="8">FGAR-AT I</shortName>
    </alternativeName>
    <alternativeName>
        <fullName evidence="8">Glutaminase PurQ</fullName>
        <ecNumber evidence="8">3.5.1.2</ecNumber>
    </alternativeName>
    <alternativeName>
        <fullName evidence="8">Phosphoribosylformylglycinamidine synthase subunit I</fullName>
    </alternativeName>
</protein>
<dbReference type="PANTHER" id="PTHR47552:SF1">
    <property type="entry name" value="PHOSPHORIBOSYLFORMYLGLYCINAMIDINE SYNTHASE SUBUNIT PURQ"/>
    <property type="match status" value="1"/>
</dbReference>
<dbReference type="PANTHER" id="PTHR47552">
    <property type="entry name" value="PHOSPHORIBOSYLFORMYLGLYCINAMIDINE SYNTHASE SUBUNIT PURQ"/>
    <property type="match status" value="1"/>
</dbReference>
<dbReference type="GO" id="GO:0005524">
    <property type="term" value="F:ATP binding"/>
    <property type="evidence" value="ECO:0007669"/>
    <property type="project" value="UniProtKB-KW"/>
</dbReference>
<comment type="function">
    <text evidence="8">Part of the phosphoribosylformylglycinamidine synthase complex involved in the purines biosynthetic pathway. Catalyzes the ATP-dependent conversion of formylglycinamide ribonucleotide (FGAR) and glutamine to yield formylglycinamidine ribonucleotide (FGAM) and glutamate. The FGAM synthase complex is composed of three subunits. PurQ produces an ammonia molecule by converting glutamine to glutamate. PurL transfers the ammonia molecule to FGAR to form FGAM in an ATP-dependent manner. PurS interacts with PurQ and PurL and is thought to assist in the transfer of the ammonia molecule from PurQ to PurL.</text>
</comment>
<dbReference type="Proteomes" id="UP000597459">
    <property type="component" value="Unassembled WGS sequence"/>
</dbReference>
<sequence>MKAAVVLFPGTNRERDMMIALKAVTGQSPSLLWHGETSLPDLDLVVLPGGFSYGDYLRCGAMAAHSPIMREVRAFAERGGHVLGVCNGFQILTETGLLPGALLRNAGLRFLSQDCHLRVENAQTPFTSKWAKGDVFRTPLAHGDGNYVADSKTLDTLEGDGRVAFRYAGMDGTVDAADRTINPNGSVNAIAGILSANGRVCGMMPHPEDLVDPLMGGEDGKPLFESLVEALSR</sequence>
<evidence type="ECO:0000313" key="9">
    <source>
        <dbReference type="EMBL" id="NHO53356.1"/>
    </source>
</evidence>
<evidence type="ECO:0000256" key="8">
    <source>
        <dbReference type="HAMAP-Rule" id="MF_00421"/>
    </source>
</evidence>
<dbReference type="GO" id="GO:0004642">
    <property type="term" value="F:phosphoribosylformylglycinamidine synthase activity"/>
    <property type="evidence" value="ECO:0007669"/>
    <property type="project" value="UniProtKB-UniRule"/>
</dbReference>
<keyword evidence="6 8" id="KW-0067">ATP-binding</keyword>
<dbReference type="NCBIfam" id="NF002957">
    <property type="entry name" value="PRK03619.1"/>
    <property type="match status" value="1"/>
</dbReference>
<dbReference type="EMBL" id="WOTH01000007">
    <property type="protein sequence ID" value="NHO53356.1"/>
    <property type="molecule type" value="Genomic_DNA"/>
</dbReference>
<keyword evidence="1 8" id="KW-0963">Cytoplasm</keyword>
<comment type="catalytic activity">
    <reaction evidence="8">
        <text>N(2)-formyl-N(1)-(5-phospho-beta-D-ribosyl)glycinamide + L-glutamine + ATP + H2O = 2-formamido-N(1)-(5-O-phospho-beta-D-ribosyl)acetamidine + L-glutamate + ADP + phosphate + H(+)</text>
        <dbReference type="Rhea" id="RHEA:17129"/>
        <dbReference type="ChEBI" id="CHEBI:15377"/>
        <dbReference type="ChEBI" id="CHEBI:15378"/>
        <dbReference type="ChEBI" id="CHEBI:29985"/>
        <dbReference type="ChEBI" id="CHEBI:30616"/>
        <dbReference type="ChEBI" id="CHEBI:43474"/>
        <dbReference type="ChEBI" id="CHEBI:58359"/>
        <dbReference type="ChEBI" id="CHEBI:147286"/>
        <dbReference type="ChEBI" id="CHEBI:147287"/>
        <dbReference type="ChEBI" id="CHEBI:456216"/>
        <dbReference type="EC" id="6.3.5.3"/>
    </reaction>
</comment>
<dbReference type="GO" id="GO:0004359">
    <property type="term" value="F:glutaminase activity"/>
    <property type="evidence" value="ECO:0007669"/>
    <property type="project" value="UniProtKB-EC"/>
</dbReference>
<evidence type="ECO:0000256" key="2">
    <source>
        <dbReference type="ARBA" id="ARBA00022598"/>
    </source>
</evidence>
<dbReference type="GO" id="GO:0005737">
    <property type="term" value="C:cytoplasm"/>
    <property type="evidence" value="ECO:0007669"/>
    <property type="project" value="UniProtKB-SubCell"/>
</dbReference>
<dbReference type="SMART" id="SM01211">
    <property type="entry name" value="GATase_5"/>
    <property type="match status" value="1"/>
</dbReference>
<dbReference type="EC" id="6.3.5.3" evidence="8"/>
<dbReference type="PIRSF" id="PIRSF001586">
    <property type="entry name" value="FGAM_synth_I"/>
    <property type="match status" value="1"/>
</dbReference>
<keyword evidence="7 8" id="KW-0315">Glutamine amidotransferase</keyword>
<keyword evidence="4 8" id="KW-0658">Purine biosynthesis</keyword>
<evidence type="ECO:0000256" key="1">
    <source>
        <dbReference type="ARBA" id="ARBA00022490"/>
    </source>
</evidence>
<dbReference type="InterPro" id="IPR029062">
    <property type="entry name" value="Class_I_gatase-like"/>
</dbReference>
<evidence type="ECO:0000256" key="6">
    <source>
        <dbReference type="ARBA" id="ARBA00022840"/>
    </source>
</evidence>
<dbReference type="Gene3D" id="3.40.50.880">
    <property type="match status" value="1"/>
</dbReference>
<dbReference type="InterPro" id="IPR010075">
    <property type="entry name" value="PRibForGlyAmidine_synth_PurQ"/>
</dbReference>
<name>A0A967B790_9PROT</name>
<organism evidence="9 10">
    <name type="scientific">Acetobacter estunensis</name>
    <dbReference type="NCBI Taxonomy" id="104097"/>
    <lineage>
        <taxon>Bacteria</taxon>
        <taxon>Pseudomonadati</taxon>
        <taxon>Pseudomonadota</taxon>
        <taxon>Alphaproteobacteria</taxon>
        <taxon>Acetobacterales</taxon>
        <taxon>Acetobacteraceae</taxon>
        <taxon>Acetobacter</taxon>
    </lineage>
</organism>
<dbReference type="NCBIfam" id="TIGR01737">
    <property type="entry name" value="FGAM_synth_I"/>
    <property type="match status" value="1"/>
</dbReference>
<comment type="caution">
    <text evidence="9">The sequence shown here is derived from an EMBL/GenBank/DDBJ whole genome shotgun (WGS) entry which is preliminary data.</text>
</comment>
<dbReference type="EC" id="3.5.1.2" evidence="8"/>
<comment type="catalytic activity">
    <reaction evidence="8">
        <text>L-glutamine + H2O = L-glutamate + NH4(+)</text>
        <dbReference type="Rhea" id="RHEA:15889"/>
        <dbReference type="ChEBI" id="CHEBI:15377"/>
        <dbReference type="ChEBI" id="CHEBI:28938"/>
        <dbReference type="ChEBI" id="CHEBI:29985"/>
        <dbReference type="ChEBI" id="CHEBI:58359"/>
        <dbReference type="EC" id="3.5.1.2"/>
    </reaction>
</comment>
<evidence type="ECO:0000256" key="4">
    <source>
        <dbReference type="ARBA" id="ARBA00022755"/>
    </source>
</evidence>
<dbReference type="AlphaFoldDB" id="A0A967B790"/>
<gene>
    <name evidence="8 9" type="primary">purQ</name>
    <name evidence="9" type="ORF">GOB87_05185</name>
</gene>
<evidence type="ECO:0000256" key="3">
    <source>
        <dbReference type="ARBA" id="ARBA00022741"/>
    </source>
</evidence>